<feature type="transmembrane region" description="Helical" evidence="1">
    <location>
        <begin position="152"/>
        <end position="172"/>
    </location>
</feature>
<dbReference type="Proteomes" id="UP000001745">
    <property type="component" value="Unassembled WGS sequence"/>
</dbReference>
<reference evidence="3" key="1">
    <citation type="journal article" date="2015" name="Genome Announc.">
        <title>Genome sequence of the AIDS-associated pathogen Penicillium marneffei (ATCC18224) and its near taxonomic relative Talaromyces stipitatus (ATCC10500).</title>
        <authorList>
            <person name="Nierman W.C."/>
            <person name="Fedorova-Abrams N.D."/>
            <person name="Andrianopoulos A."/>
        </authorList>
    </citation>
    <scope>NUCLEOTIDE SEQUENCE [LARGE SCALE GENOMIC DNA]</scope>
    <source>
        <strain evidence="3">ATCC 10500 / CBS 375.48 / QM 6759 / NRRL 1006</strain>
    </source>
</reference>
<sequence length="281" mass="31242">MAPSNLLSVSLIVVTIISYIPQYQCLLTVGSSAGISIASILTMTLVAQVQMATMYYLFKSAPLMEYGVPISTPPSTRDWLNLSQILIQWICSLFLFALIIYLPTSTTRPGPASSVLSKKVAVSLWILHVLSFILSVVAGGRPQDVAFNIIRNINATVINPLFTLMAVVAFFYQVRVMPSAGHPNALSNWTLGLHFFTFLLLAISWPFRLILPPNMWQLGSKPAILLEWYPWVGWACVNNAIFAIDQGMILLYSGRIGFDGTIKFTDERRPLINPEERTLDT</sequence>
<dbReference type="HOGENOM" id="CLU_090738_0_0_1"/>
<dbReference type="InParanoid" id="B8MSX9"/>
<evidence type="ECO:0000313" key="3">
    <source>
        <dbReference type="Proteomes" id="UP000001745"/>
    </source>
</evidence>
<keyword evidence="3" id="KW-1185">Reference proteome</keyword>
<dbReference type="eggNOG" id="ENOG502SS1J">
    <property type="taxonomic scope" value="Eukaryota"/>
</dbReference>
<evidence type="ECO:0000256" key="1">
    <source>
        <dbReference type="SAM" id="Phobius"/>
    </source>
</evidence>
<keyword evidence="1" id="KW-0812">Transmembrane</keyword>
<evidence type="ECO:0000313" key="2">
    <source>
        <dbReference type="EMBL" id="EED12094.1"/>
    </source>
</evidence>
<dbReference type="AlphaFoldDB" id="B8MSX9"/>
<proteinExistence type="predicted"/>
<accession>B8MSX9</accession>
<dbReference type="VEuPathDB" id="FungiDB:TSTA_001650"/>
<feature type="transmembrane region" description="Helical" evidence="1">
    <location>
        <begin position="122"/>
        <end position="140"/>
    </location>
</feature>
<dbReference type="EMBL" id="EQ962660">
    <property type="protein sequence ID" value="EED12094.1"/>
    <property type="molecule type" value="Genomic_DNA"/>
</dbReference>
<protein>
    <submittedName>
        <fullName evidence="2">Uncharacterized protein</fullName>
    </submittedName>
</protein>
<feature type="transmembrane region" description="Helical" evidence="1">
    <location>
        <begin position="192"/>
        <end position="211"/>
    </location>
</feature>
<name>B8MSX9_TALSN</name>
<dbReference type="PhylomeDB" id="B8MSX9"/>
<dbReference type="RefSeq" id="XP_002487748.1">
    <property type="nucleotide sequence ID" value="XM_002487703.1"/>
</dbReference>
<gene>
    <name evidence="2" type="ORF">TSTA_001650</name>
</gene>
<feature type="transmembrane region" description="Helical" evidence="1">
    <location>
        <begin position="32"/>
        <end position="58"/>
    </location>
</feature>
<dbReference type="OrthoDB" id="5139341at2759"/>
<organism evidence="2 3">
    <name type="scientific">Talaromyces stipitatus (strain ATCC 10500 / CBS 375.48 / QM 6759 / NRRL 1006)</name>
    <name type="common">Penicillium stipitatum</name>
    <dbReference type="NCBI Taxonomy" id="441959"/>
    <lineage>
        <taxon>Eukaryota</taxon>
        <taxon>Fungi</taxon>
        <taxon>Dikarya</taxon>
        <taxon>Ascomycota</taxon>
        <taxon>Pezizomycotina</taxon>
        <taxon>Eurotiomycetes</taxon>
        <taxon>Eurotiomycetidae</taxon>
        <taxon>Eurotiales</taxon>
        <taxon>Trichocomaceae</taxon>
        <taxon>Talaromyces</taxon>
        <taxon>Talaromyces sect. Talaromyces</taxon>
    </lineage>
</organism>
<feature type="transmembrane region" description="Helical" evidence="1">
    <location>
        <begin position="79"/>
        <end position="102"/>
    </location>
</feature>
<keyword evidence="1" id="KW-0472">Membrane</keyword>
<keyword evidence="1" id="KW-1133">Transmembrane helix</keyword>
<dbReference type="GeneID" id="8098659"/>
<dbReference type="OMA" id="GWATVNN"/>